<reference evidence="1 2" key="1">
    <citation type="submission" date="2020-01" db="EMBL/GenBank/DDBJ databases">
        <authorList>
            <person name="Kim M.K."/>
        </authorList>
    </citation>
    <scope>NUCLEOTIDE SEQUENCE [LARGE SCALE GENOMIC DNA]</scope>
    <source>
        <strain evidence="1 2">172606-1</strain>
    </source>
</reference>
<keyword evidence="2" id="KW-1185">Reference proteome</keyword>
<dbReference type="Proteomes" id="UP000480178">
    <property type="component" value="Chromosome"/>
</dbReference>
<sequence length="70" mass="7904">MKMESFFTGPTDEDTTVHLDLSLKTTKFIHSILVDCYDDSSYDKTSNELADIITQLEINIKNSSIENTAN</sequence>
<protein>
    <submittedName>
        <fullName evidence="1">Uncharacterized protein</fullName>
    </submittedName>
</protein>
<name>A0A6C0GBW1_9BACT</name>
<proteinExistence type="predicted"/>
<dbReference type="AlphaFoldDB" id="A0A6C0GBW1"/>
<accession>A0A6C0GBW1</accession>
<organism evidence="1 2">
    <name type="scientific">Rhodocytophaga rosea</name>
    <dbReference type="NCBI Taxonomy" id="2704465"/>
    <lineage>
        <taxon>Bacteria</taxon>
        <taxon>Pseudomonadati</taxon>
        <taxon>Bacteroidota</taxon>
        <taxon>Cytophagia</taxon>
        <taxon>Cytophagales</taxon>
        <taxon>Rhodocytophagaceae</taxon>
        <taxon>Rhodocytophaga</taxon>
    </lineage>
</organism>
<gene>
    <name evidence="1" type="ORF">GXP67_00800</name>
</gene>
<evidence type="ECO:0000313" key="2">
    <source>
        <dbReference type="Proteomes" id="UP000480178"/>
    </source>
</evidence>
<dbReference type="RefSeq" id="WP_162441400.1">
    <property type="nucleotide sequence ID" value="NZ_CP048222.1"/>
</dbReference>
<evidence type="ECO:0000313" key="1">
    <source>
        <dbReference type="EMBL" id="QHT65313.1"/>
    </source>
</evidence>
<dbReference type="EMBL" id="CP048222">
    <property type="protein sequence ID" value="QHT65313.1"/>
    <property type="molecule type" value="Genomic_DNA"/>
</dbReference>
<dbReference type="KEGG" id="rhoz:GXP67_00800"/>